<feature type="domain" description="Condensation" evidence="1">
    <location>
        <begin position="1"/>
        <end position="401"/>
    </location>
</feature>
<dbReference type="Gene3D" id="3.30.559.10">
    <property type="entry name" value="Chloramphenicol acetyltransferase-like domain"/>
    <property type="match status" value="1"/>
</dbReference>
<evidence type="ECO:0000259" key="1">
    <source>
        <dbReference type="Pfam" id="PF00668"/>
    </source>
</evidence>
<organism evidence="2 3">
    <name type="scientific">Roseateles aquae</name>
    <dbReference type="NCBI Taxonomy" id="3077235"/>
    <lineage>
        <taxon>Bacteria</taxon>
        <taxon>Pseudomonadati</taxon>
        <taxon>Pseudomonadota</taxon>
        <taxon>Betaproteobacteria</taxon>
        <taxon>Burkholderiales</taxon>
        <taxon>Sphaerotilaceae</taxon>
        <taxon>Roseateles</taxon>
    </lineage>
</organism>
<dbReference type="InterPro" id="IPR001242">
    <property type="entry name" value="Condensation_dom"/>
</dbReference>
<dbReference type="InterPro" id="IPR042099">
    <property type="entry name" value="ANL_N_sf"/>
</dbReference>
<dbReference type="Proteomes" id="UP001246372">
    <property type="component" value="Unassembled WGS sequence"/>
</dbReference>
<dbReference type="CDD" id="cd19531">
    <property type="entry name" value="LCL_NRPS-like"/>
    <property type="match status" value="1"/>
</dbReference>
<dbReference type="InterPro" id="IPR023213">
    <property type="entry name" value="CAT-like_dom_sf"/>
</dbReference>
<feature type="non-terminal residue" evidence="2">
    <location>
        <position position="457"/>
    </location>
</feature>
<dbReference type="Pfam" id="PF00668">
    <property type="entry name" value="Condensation"/>
    <property type="match status" value="1"/>
</dbReference>
<accession>A0ABU3PIV7</accession>
<proteinExistence type="predicted"/>
<dbReference type="RefSeq" id="WP_315653387.1">
    <property type="nucleotide sequence ID" value="NZ_JAVXZY010000038.1"/>
</dbReference>
<sequence length="457" mass="50206">MARHEILRTRFVQQDGQAVQLIDAADRGFVLDEQDLTLLHGHEQEAAVQRHALDHASAPFDFERGPLICGRLLKLAADDHVLLLNQHHIISDGWSMGVFTREVAALYTAFSQGQSDPLPELAIQYADYAAWQRQCLQGERLEAQLDYWKQRLVGAPELLALPTDRPRPAQQSYAGASVAFELDTRTCAGLKALGRRHGTTLYMTLLAGWALLMARLSGQDDVVIGSPIANRQRSEVEPLIGFFANTLALRVSLSPDLDVATLLAAVKRDTLDAYAHQDLPFEQVVEAVKPQRNLAHSAIFQTLLTLNNHADEGALELPGLKLSGLTTQADDGTVKFDLSLSMAEQGDRIVGALSYAVDLFDAGTITRWLAMYGRLLAALPSDDACPVARLPLLEAAERQVLVNGFNLNPRDFGGPDLLHRRIEAQARHRPDAAALVYEGEQLSYRELNARANGLAHA</sequence>
<dbReference type="SUPFAM" id="SSF52777">
    <property type="entry name" value="CoA-dependent acyltransferases"/>
    <property type="match status" value="2"/>
</dbReference>
<dbReference type="Gene3D" id="3.30.559.30">
    <property type="entry name" value="Nonribosomal peptide synthetase, condensation domain"/>
    <property type="match status" value="1"/>
</dbReference>
<dbReference type="PANTHER" id="PTHR45527:SF1">
    <property type="entry name" value="FATTY ACID SYNTHASE"/>
    <property type="match status" value="1"/>
</dbReference>
<name>A0ABU3PIV7_9BURK</name>
<dbReference type="SUPFAM" id="SSF56801">
    <property type="entry name" value="Acetyl-CoA synthetase-like"/>
    <property type="match status" value="1"/>
</dbReference>
<evidence type="ECO:0000313" key="2">
    <source>
        <dbReference type="EMBL" id="MDT9002490.1"/>
    </source>
</evidence>
<keyword evidence="3" id="KW-1185">Reference proteome</keyword>
<dbReference type="EMBL" id="JAVXZY010000038">
    <property type="protein sequence ID" value="MDT9002490.1"/>
    <property type="molecule type" value="Genomic_DNA"/>
</dbReference>
<dbReference type="Gene3D" id="3.40.50.12780">
    <property type="entry name" value="N-terminal domain of ligase-like"/>
    <property type="match status" value="1"/>
</dbReference>
<protein>
    <submittedName>
        <fullName evidence="2">Condensation domain-containing protein</fullName>
    </submittedName>
</protein>
<gene>
    <name evidence="2" type="ORF">RQP53_24675</name>
</gene>
<evidence type="ECO:0000313" key="3">
    <source>
        <dbReference type="Proteomes" id="UP001246372"/>
    </source>
</evidence>
<dbReference type="PANTHER" id="PTHR45527">
    <property type="entry name" value="NONRIBOSOMAL PEPTIDE SYNTHETASE"/>
    <property type="match status" value="1"/>
</dbReference>
<reference evidence="2" key="1">
    <citation type="submission" date="2023-09" db="EMBL/GenBank/DDBJ databases">
        <title>Paucibacter sp. APW11 Genome sequencing and assembly.</title>
        <authorList>
            <person name="Kim I."/>
        </authorList>
    </citation>
    <scope>NUCLEOTIDE SEQUENCE</scope>
    <source>
        <strain evidence="2">APW11</strain>
    </source>
</reference>
<comment type="caution">
    <text evidence="2">The sequence shown here is derived from an EMBL/GenBank/DDBJ whole genome shotgun (WGS) entry which is preliminary data.</text>
</comment>